<dbReference type="EMBL" id="JBJKFK010000132">
    <property type="protein sequence ID" value="KAL3319482.1"/>
    <property type="molecule type" value="Genomic_DNA"/>
</dbReference>
<sequence>MSEEREFSKKEFYIKGVTYTLLASYAFLPYFEKFYQKLPTSWKSHCLTNQQPQELLIYFNQVKCCLLKLLTSAFRIEDSIEQVLKIVVGVLNELSLYKLASQISNLKNIKTISKCSCGFAEAVSKSPYFHKALIAELLKDLNLRDIQDAAFLLSLHEALELQNMCCTCFQHLFAQAKPDMSSAIEQVLLWRIRTFDQDRASEFVSNLKTCIPKMFLTLNSGYK</sequence>
<proteinExistence type="predicted"/>
<evidence type="ECO:0000313" key="2">
    <source>
        <dbReference type="EMBL" id="KAL3319482.1"/>
    </source>
</evidence>
<dbReference type="AlphaFoldDB" id="A0ABD2QJG0"/>
<name>A0ABD2QJG0_9PLAT</name>
<gene>
    <name evidence="2" type="ORF">Ciccas_001848</name>
</gene>
<keyword evidence="1" id="KW-1133">Transmembrane helix</keyword>
<dbReference type="Proteomes" id="UP001626550">
    <property type="component" value="Unassembled WGS sequence"/>
</dbReference>
<keyword evidence="3" id="KW-1185">Reference proteome</keyword>
<evidence type="ECO:0000313" key="3">
    <source>
        <dbReference type="Proteomes" id="UP001626550"/>
    </source>
</evidence>
<keyword evidence="1" id="KW-0812">Transmembrane</keyword>
<organism evidence="2 3">
    <name type="scientific">Cichlidogyrus casuarinus</name>
    <dbReference type="NCBI Taxonomy" id="1844966"/>
    <lineage>
        <taxon>Eukaryota</taxon>
        <taxon>Metazoa</taxon>
        <taxon>Spiralia</taxon>
        <taxon>Lophotrochozoa</taxon>
        <taxon>Platyhelminthes</taxon>
        <taxon>Monogenea</taxon>
        <taxon>Monopisthocotylea</taxon>
        <taxon>Dactylogyridea</taxon>
        <taxon>Ancyrocephalidae</taxon>
        <taxon>Cichlidogyrus</taxon>
    </lineage>
</organism>
<keyword evidence="1" id="KW-0472">Membrane</keyword>
<accession>A0ABD2QJG0</accession>
<evidence type="ECO:0000256" key="1">
    <source>
        <dbReference type="SAM" id="Phobius"/>
    </source>
</evidence>
<reference evidence="2 3" key="1">
    <citation type="submission" date="2024-11" db="EMBL/GenBank/DDBJ databases">
        <title>Adaptive evolution of stress response genes in parasites aligns with host niche diversity.</title>
        <authorList>
            <person name="Hahn C."/>
            <person name="Resl P."/>
        </authorList>
    </citation>
    <scope>NUCLEOTIDE SEQUENCE [LARGE SCALE GENOMIC DNA]</scope>
    <source>
        <strain evidence="2">EGGRZ-B1_66</strain>
        <tissue evidence="2">Body</tissue>
    </source>
</reference>
<protein>
    <submittedName>
        <fullName evidence="2">Uncharacterized protein</fullName>
    </submittedName>
</protein>
<comment type="caution">
    <text evidence="2">The sequence shown here is derived from an EMBL/GenBank/DDBJ whole genome shotgun (WGS) entry which is preliminary data.</text>
</comment>
<feature type="transmembrane region" description="Helical" evidence="1">
    <location>
        <begin position="12"/>
        <end position="31"/>
    </location>
</feature>